<evidence type="ECO:0000313" key="8">
    <source>
        <dbReference type="EMBL" id="CAG2220216.1"/>
    </source>
</evidence>
<dbReference type="Proteomes" id="UP000683360">
    <property type="component" value="Unassembled WGS sequence"/>
</dbReference>
<reference evidence="8" key="1">
    <citation type="submission" date="2021-03" db="EMBL/GenBank/DDBJ databases">
        <authorList>
            <person name="Bekaert M."/>
        </authorList>
    </citation>
    <scope>NUCLEOTIDE SEQUENCE</scope>
</reference>
<name>A0A8S3SQC0_MYTED</name>
<evidence type="ECO:0000256" key="2">
    <source>
        <dbReference type="ARBA" id="ARBA00022737"/>
    </source>
</evidence>
<comment type="caution">
    <text evidence="5">Lacks conserved residue(s) required for the propagation of feature annotation.</text>
</comment>
<keyword evidence="3" id="KW-1015">Disulfide bond</keyword>
<proteinExistence type="predicted"/>
<keyword evidence="6" id="KW-1133">Transmembrane helix</keyword>
<feature type="transmembrane region" description="Helical" evidence="6">
    <location>
        <begin position="247"/>
        <end position="269"/>
    </location>
</feature>
<dbReference type="Pfam" id="PF00084">
    <property type="entry name" value="Sushi"/>
    <property type="match status" value="1"/>
</dbReference>
<dbReference type="SUPFAM" id="SSF57535">
    <property type="entry name" value="Complement control module/SCR domain"/>
    <property type="match status" value="3"/>
</dbReference>
<dbReference type="EMBL" id="CAJPWZ010001653">
    <property type="protein sequence ID" value="CAG2220216.1"/>
    <property type="molecule type" value="Genomic_DNA"/>
</dbReference>
<evidence type="ECO:0000256" key="4">
    <source>
        <dbReference type="ARBA" id="ARBA00023180"/>
    </source>
</evidence>
<keyword evidence="6" id="KW-0812">Transmembrane</keyword>
<keyword evidence="6" id="KW-0472">Membrane</keyword>
<dbReference type="OrthoDB" id="6117194at2759"/>
<keyword evidence="1 5" id="KW-0768">Sushi</keyword>
<feature type="domain" description="Sushi" evidence="7">
    <location>
        <begin position="1"/>
        <end position="49"/>
    </location>
</feature>
<keyword evidence="4" id="KW-0325">Glycoprotein</keyword>
<protein>
    <submittedName>
        <fullName evidence="8">CSMD</fullName>
    </submittedName>
</protein>
<organism evidence="8 9">
    <name type="scientific">Mytilus edulis</name>
    <name type="common">Blue mussel</name>
    <dbReference type="NCBI Taxonomy" id="6550"/>
    <lineage>
        <taxon>Eukaryota</taxon>
        <taxon>Metazoa</taxon>
        <taxon>Spiralia</taxon>
        <taxon>Lophotrochozoa</taxon>
        <taxon>Mollusca</taxon>
        <taxon>Bivalvia</taxon>
        <taxon>Autobranchia</taxon>
        <taxon>Pteriomorphia</taxon>
        <taxon>Mytilida</taxon>
        <taxon>Mytiloidea</taxon>
        <taxon>Mytilidae</taxon>
        <taxon>Mytilinae</taxon>
        <taxon>Mytilus</taxon>
    </lineage>
</organism>
<comment type="caution">
    <text evidence="8">The sequence shown here is derived from an EMBL/GenBank/DDBJ whole genome shotgun (WGS) entry which is preliminary data.</text>
</comment>
<evidence type="ECO:0000259" key="7">
    <source>
        <dbReference type="PROSITE" id="PS50923"/>
    </source>
</evidence>
<dbReference type="PROSITE" id="PS50923">
    <property type="entry name" value="SUSHI"/>
    <property type="match status" value="3"/>
</dbReference>
<dbReference type="InterPro" id="IPR050350">
    <property type="entry name" value="Compl-Cell_Adhes-Reg"/>
</dbReference>
<dbReference type="CDD" id="cd00033">
    <property type="entry name" value="CCP"/>
    <property type="match status" value="3"/>
</dbReference>
<dbReference type="InterPro" id="IPR000436">
    <property type="entry name" value="Sushi_SCR_CCP_dom"/>
</dbReference>
<accession>A0A8S3SQC0</accession>
<dbReference type="SMART" id="SM00032">
    <property type="entry name" value="CCP"/>
    <property type="match status" value="2"/>
</dbReference>
<dbReference type="PANTHER" id="PTHR19325">
    <property type="entry name" value="COMPLEMENT COMPONENT-RELATED SUSHI DOMAIN-CONTAINING"/>
    <property type="match status" value="1"/>
</dbReference>
<evidence type="ECO:0000256" key="1">
    <source>
        <dbReference type="ARBA" id="ARBA00022659"/>
    </source>
</evidence>
<keyword evidence="9" id="KW-1185">Reference proteome</keyword>
<gene>
    <name evidence="8" type="ORF">MEDL_33702</name>
</gene>
<dbReference type="InterPro" id="IPR035976">
    <property type="entry name" value="Sushi/SCR/CCP_sf"/>
</dbReference>
<evidence type="ECO:0000313" key="9">
    <source>
        <dbReference type="Proteomes" id="UP000683360"/>
    </source>
</evidence>
<evidence type="ECO:0000256" key="6">
    <source>
        <dbReference type="SAM" id="Phobius"/>
    </source>
</evidence>
<evidence type="ECO:0000256" key="3">
    <source>
        <dbReference type="ARBA" id="ARBA00023157"/>
    </source>
</evidence>
<keyword evidence="2" id="KW-0677">Repeat</keyword>
<sequence length="608" mass="68750">MDRKSKYQYGEIAIVDSCQIGYIYSHIQKTYLECTSTGTWNDTIPICEAINCTSLNLRPHVKSSAITPKFNDLVTLSCEEGYFAASIRIKCYANGSWSSDRPDCLPLPCPTLELPIHSLNKDMKESKMYIVDQIVDFKCKQGYNLIGNGTLKCTFKRRSKVVDWDYDDKQICLGVLCPLPNITDNLVLITNKTEFRFGDQTLFDCVETLLTSQLSATRNVLSTKNSIENGKWTAKAAAKHSGSLGSAIGGGIGAAVIVIVVAVVIVFIIRRRTVPQKNKNEMQHNESTLELNNSNIYSQVAERVDSHVYGKTRVHHVYYNVHDTIEAEKKQDPAKFKMDERYDVASMMKRIKTREFLSQVLKEEFSVLSTCNYDSRTTCRDKTSSAGTKTESDDGRIFEKDALERLSSILPKVISNLRDVGELNSFVQFNELLASGSFPFENIAYRLFCDVVQWYTLSNTSSMRYSELVKRFWRTGYKLFKGKFLRFMSGLKNTGNINEGMSERGKYEPMNSELNFAVPSWSVLDKMITPVSTETFRPGLIDTMINILHENDPDKIATFKLCVDGKKINSSTIGNLGDVNLWGHEDPPTLSSKMKQLDEDKNIEQLNS</sequence>
<evidence type="ECO:0000256" key="5">
    <source>
        <dbReference type="PROSITE-ProRule" id="PRU00302"/>
    </source>
</evidence>
<feature type="domain" description="Sushi" evidence="7">
    <location>
        <begin position="50"/>
        <end position="106"/>
    </location>
</feature>
<feature type="domain" description="Sushi" evidence="7">
    <location>
        <begin position="107"/>
        <end position="174"/>
    </location>
</feature>
<dbReference type="AlphaFoldDB" id="A0A8S3SQC0"/>
<dbReference type="Gene3D" id="2.10.70.10">
    <property type="entry name" value="Complement Module, domain 1"/>
    <property type="match status" value="3"/>
</dbReference>
<dbReference type="PANTHER" id="PTHR19325:SF560">
    <property type="entry name" value="SUSHI, VON WILLEBRAND FACTOR TYPE A, EGF AND PENTRAXIN DOMAIN-CONTAINING PROTEIN 1"/>
    <property type="match status" value="1"/>
</dbReference>